<evidence type="ECO:0000256" key="3">
    <source>
        <dbReference type="ARBA" id="ARBA00022989"/>
    </source>
</evidence>
<evidence type="ECO:0000313" key="6">
    <source>
        <dbReference type="EMBL" id="QNN75738.1"/>
    </source>
</evidence>
<gene>
    <name evidence="6" type="ORF">H9L19_02395</name>
</gene>
<dbReference type="EMBL" id="CP060724">
    <property type="protein sequence ID" value="QNN75738.1"/>
    <property type="molecule type" value="Genomic_DNA"/>
</dbReference>
<dbReference type="Proteomes" id="UP000515800">
    <property type="component" value="Chromosome"/>
</dbReference>
<feature type="transmembrane region" description="Helical" evidence="5">
    <location>
        <begin position="12"/>
        <end position="29"/>
    </location>
</feature>
<accession>A0A7G9T6L3</accession>
<organism evidence="6 7">
    <name type="scientific">Weissella diestrammenae</name>
    <dbReference type="NCBI Taxonomy" id="1162633"/>
    <lineage>
        <taxon>Bacteria</taxon>
        <taxon>Bacillati</taxon>
        <taxon>Bacillota</taxon>
        <taxon>Bacilli</taxon>
        <taxon>Lactobacillales</taxon>
        <taxon>Lactobacillaceae</taxon>
        <taxon>Weissella</taxon>
    </lineage>
</organism>
<protein>
    <submittedName>
        <fullName evidence="6">DoxX family membrane protein</fullName>
    </submittedName>
</protein>
<sequence length="170" mass="18775">MMMWQWLRESKVAAYVLTILRIGLGGVWLSDGWTKLTMNGGFHLDAVIKLVLQKPVTMTFDQRPAFPWFNGLIDQTTQHGQSITALNTWSQMLVFAEIVVGLLLIIGALTSIAAGVAILLNLTYLGFGLIGVNPTELVVAFILLSAGNHAGLFGVDRILQPWFKTHVFHK</sequence>
<keyword evidence="3 5" id="KW-1133">Transmembrane helix</keyword>
<comment type="subcellular location">
    <subcellularLocation>
        <location evidence="1">Membrane</location>
        <topology evidence="1">Multi-pass membrane protein</topology>
    </subcellularLocation>
</comment>
<dbReference type="PANTHER" id="PTHR39157:SF1">
    <property type="entry name" value="DOXX FAMILY PROTEIN"/>
    <property type="match status" value="1"/>
</dbReference>
<evidence type="ECO:0000256" key="1">
    <source>
        <dbReference type="ARBA" id="ARBA00004141"/>
    </source>
</evidence>
<dbReference type="Pfam" id="PF07681">
    <property type="entry name" value="DoxX"/>
    <property type="match status" value="1"/>
</dbReference>
<feature type="transmembrane region" description="Helical" evidence="5">
    <location>
        <begin position="98"/>
        <end position="125"/>
    </location>
</feature>
<dbReference type="PANTHER" id="PTHR39157">
    <property type="entry name" value="INTEGRAL MEMBRANE PROTEIN-RELATED"/>
    <property type="match status" value="1"/>
</dbReference>
<keyword evidence="2 5" id="KW-0812">Transmembrane</keyword>
<proteinExistence type="predicted"/>
<dbReference type="AlphaFoldDB" id="A0A7G9T6L3"/>
<dbReference type="GO" id="GO:0016020">
    <property type="term" value="C:membrane"/>
    <property type="evidence" value="ECO:0007669"/>
    <property type="project" value="UniProtKB-SubCell"/>
</dbReference>
<name>A0A7G9T6L3_9LACO</name>
<reference evidence="6 7" key="1">
    <citation type="submission" date="2020-08" db="EMBL/GenBank/DDBJ databases">
        <title>Genome sequence of Weissella diestrammenae KACC 16890T.</title>
        <authorList>
            <person name="Hyun D.-W."/>
            <person name="Bae J.-W."/>
        </authorList>
    </citation>
    <scope>NUCLEOTIDE SEQUENCE [LARGE SCALE GENOMIC DNA]</scope>
    <source>
        <strain evidence="6 7">KACC 16890</strain>
    </source>
</reference>
<evidence type="ECO:0000256" key="2">
    <source>
        <dbReference type="ARBA" id="ARBA00022692"/>
    </source>
</evidence>
<keyword evidence="4 5" id="KW-0472">Membrane</keyword>
<dbReference type="KEGG" id="wdi:H9L19_02395"/>
<evidence type="ECO:0000256" key="4">
    <source>
        <dbReference type="ARBA" id="ARBA00023136"/>
    </source>
</evidence>
<evidence type="ECO:0000313" key="7">
    <source>
        <dbReference type="Proteomes" id="UP000515800"/>
    </source>
</evidence>
<dbReference type="RefSeq" id="WP_187529570.1">
    <property type="nucleotide sequence ID" value="NZ_CP060724.1"/>
</dbReference>
<dbReference type="InterPro" id="IPR032808">
    <property type="entry name" value="DoxX"/>
</dbReference>
<evidence type="ECO:0000256" key="5">
    <source>
        <dbReference type="SAM" id="Phobius"/>
    </source>
</evidence>
<keyword evidence="7" id="KW-1185">Reference proteome</keyword>